<dbReference type="EMBL" id="CP009048">
    <property type="protein sequence ID" value="AIL61459.1"/>
    <property type="molecule type" value="Genomic_DNA"/>
</dbReference>
<evidence type="ECO:0000313" key="3">
    <source>
        <dbReference type="EMBL" id="AIL61459.1"/>
    </source>
</evidence>
<sequence>MTDSAVLYERIGKTALITLNRPQKKNAFEAAINEALPVALKAARDDRSVRSIVLTGAGGAFCSGFDLGSLDAGEDATFAGRKLVLGFQEWFTGLADMPKPVIAAVDGAAVGAGFSLALAADFMFVTPRVRLLPTFLSLGLVPDLSMLYVLPRLVGLAKAKELIFCARALDAQQALALGLAQAIIDQEQLLDSALQFARQFDDAPADALGLSKTLLNRSFETDRPAMTEFEACAQSLCGASHYHAEAVRRFLGKEGLPYRGAVLPAP</sequence>
<dbReference type="Pfam" id="PF00378">
    <property type="entry name" value="ECH_1"/>
    <property type="match status" value="1"/>
</dbReference>
<evidence type="ECO:0000256" key="1">
    <source>
        <dbReference type="ARBA" id="ARBA00005254"/>
    </source>
</evidence>
<dbReference type="OrthoDB" id="9777711at2"/>
<dbReference type="GO" id="GO:0003824">
    <property type="term" value="F:catalytic activity"/>
    <property type="evidence" value="ECO:0007669"/>
    <property type="project" value="InterPro"/>
</dbReference>
<dbReference type="SUPFAM" id="SSF52096">
    <property type="entry name" value="ClpP/crotonase"/>
    <property type="match status" value="1"/>
</dbReference>
<dbReference type="PANTHER" id="PTHR43802:SF1">
    <property type="entry name" value="IP11341P-RELATED"/>
    <property type="match status" value="1"/>
</dbReference>
<reference evidence="3 4" key="1">
    <citation type="submission" date="2014-07" db="EMBL/GenBank/DDBJ databases">
        <authorList>
            <person name="Lee K."/>
            <person name="Lim J.Y."/>
            <person name="Hwang I."/>
        </authorList>
    </citation>
    <scope>NUCLEOTIDE SEQUENCE [LARGE SCALE GENOMIC DNA]</scope>
    <source>
        <strain evidence="3 4">KL28</strain>
    </source>
</reference>
<dbReference type="Proteomes" id="UP000028931">
    <property type="component" value="Chromosome"/>
</dbReference>
<evidence type="ECO:0000313" key="4">
    <source>
        <dbReference type="Proteomes" id="UP000028931"/>
    </source>
</evidence>
<dbReference type="Gene3D" id="3.90.226.10">
    <property type="entry name" value="2-enoyl-CoA Hydratase, Chain A, domain 1"/>
    <property type="match status" value="1"/>
</dbReference>
<dbReference type="CDD" id="cd06558">
    <property type="entry name" value="crotonase-like"/>
    <property type="match status" value="1"/>
</dbReference>
<dbReference type="RefSeq" id="WP_038610260.1">
    <property type="nucleotide sequence ID" value="NZ_CP009048.1"/>
</dbReference>
<organism evidence="3 4">
    <name type="scientific">Pseudomonas alkylphenolica</name>
    <dbReference type="NCBI Taxonomy" id="237609"/>
    <lineage>
        <taxon>Bacteria</taxon>
        <taxon>Pseudomonadati</taxon>
        <taxon>Pseudomonadota</taxon>
        <taxon>Gammaproteobacteria</taxon>
        <taxon>Pseudomonadales</taxon>
        <taxon>Pseudomonadaceae</taxon>
        <taxon>Pseudomonas</taxon>
    </lineage>
</organism>
<dbReference type="InterPro" id="IPR018376">
    <property type="entry name" value="Enoyl-CoA_hyd/isom_CS"/>
</dbReference>
<name>A0A077FC67_9PSED</name>
<dbReference type="InterPro" id="IPR014748">
    <property type="entry name" value="Enoyl-CoA_hydra_C"/>
</dbReference>
<dbReference type="PANTHER" id="PTHR43802">
    <property type="entry name" value="ENOYL-COA HYDRATASE"/>
    <property type="match status" value="1"/>
</dbReference>
<dbReference type="InterPro" id="IPR029045">
    <property type="entry name" value="ClpP/crotonase-like_dom_sf"/>
</dbReference>
<evidence type="ECO:0000256" key="2">
    <source>
        <dbReference type="RuleBase" id="RU003707"/>
    </source>
</evidence>
<comment type="similarity">
    <text evidence="1 2">Belongs to the enoyl-CoA hydratase/isomerase family.</text>
</comment>
<dbReference type="InterPro" id="IPR001753">
    <property type="entry name" value="Enoyl-CoA_hydra/iso"/>
</dbReference>
<dbReference type="eggNOG" id="COG1024">
    <property type="taxonomic scope" value="Bacteria"/>
</dbReference>
<dbReference type="AlphaFoldDB" id="A0A077FC67"/>
<gene>
    <name evidence="3" type="ORF">PSAKL28_22430</name>
</gene>
<dbReference type="Gene3D" id="1.10.12.10">
    <property type="entry name" value="Lyase 2-enoyl-coa Hydratase, Chain A, domain 2"/>
    <property type="match status" value="1"/>
</dbReference>
<accession>A0A077FC67</accession>
<protein>
    <submittedName>
        <fullName evidence="3">Enoyl-CoA hydratase/carnithine racemase</fullName>
    </submittedName>
</protein>
<dbReference type="HOGENOM" id="CLU_009834_7_2_6"/>
<dbReference type="KEGG" id="palk:PSAKL28_22430"/>
<proteinExistence type="inferred from homology"/>
<dbReference type="PROSITE" id="PS00166">
    <property type="entry name" value="ENOYL_COA_HYDRATASE"/>
    <property type="match status" value="1"/>
</dbReference>